<accession>A0AAE1SB97</accession>
<evidence type="ECO:0000313" key="1">
    <source>
        <dbReference type="EMBL" id="KAK4366575.1"/>
    </source>
</evidence>
<name>A0AAE1SB97_9SOLA</name>
<dbReference type="AlphaFoldDB" id="A0AAE1SB97"/>
<sequence>MSVLPFEVEDEVLSNGEAYQQEEVEINTLRTDDKENDIVVSLHRGDVEPQSINYNDVSELSQKSVHDHEDEFINDNYIDMPENEEYEEDIDIEDSDME</sequence>
<reference evidence="1" key="1">
    <citation type="submission" date="2023-12" db="EMBL/GenBank/DDBJ databases">
        <title>Genome assembly of Anisodus tanguticus.</title>
        <authorList>
            <person name="Wang Y.-J."/>
        </authorList>
    </citation>
    <scope>NUCLEOTIDE SEQUENCE</scope>
    <source>
        <strain evidence="1">KB-2021</strain>
        <tissue evidence="1">Leaf</tissue>
    </source>
</reference>
<proteinExistence type="predicted"/>
<organism evidence="1 2">
    <name type="scientific">Anisodus tanguticus</name>
    <dbReference type="NCBI Taxonomy" id="243964"/>
    <lineage>
        <taxon>Eukaryota</taxon>
        <taxon>Viridiplantae</taxon>
        <taxon>Streptophyta</taxon>
        <taxon>Embryophyta</taxon>
        <taxon>Tracheophyta</taxon>
        <taxon>Spermatophyta</taxon>
        <taxon>Magnoliopsida</taxon>
        <taxon>eudicotyledons</taxon>
        <taxon>Gunneridae</taxon>
        <taxon>Pentapetalae</taxon>
        <taxon>asterids</taxon>
        <taxon>lamiids</taxon>
        <taxon>Solanales</taxon>
        <taxon>Solanaceae</taxon>
        <taxon>Solanoideae</taxon>
        <taxon>Hyoscyameae</taxon>
        <taxon>Anisodus</taxon>
    </lineage>
</organism>
<dbReference type="EMBL" id="JAVYJV010000007">
    <property type="protein sequence ID" value="KAK4366575.1"/>
    <property type="molecule type" value="Genomic_DNA"/>
</dbReference>
<evidence type="ECO:0000313" key="2">
    <source>
        <dbReference type="Proteomes" id="UP001291623"/>
    </source>
</evidence>
<keyword evidence="2" id="KW-1185">Reference proteome</keyword>
<comment type="caution">
    <text evidence="1">The sequence shown here is derived from an EMBL/GenBank/DDBJ whole genome shotgun (WGS) entry which is preliminary data.</text>
</comment>
<protein>
    <submittedName>
        <fullName evidence="1">Uncharacterized protein</fullName>
    </submittedName>
</protein>
<dbReference type="Proteomes" id="UP001291623">
    <property type="component" value="Unassembled WGS sequence"/>
</dbReference>
<gene>
    <name evidence="1" type="ORF">RND71_014455</name>
</gene>